<dbReference type="GO" id="GO:0004672">
    <property type="term" value="F:protein kinase activity"/>
    <property type="evidence" value="ECO:0007669"/>
    <property type="project" value="InterPro"/>
</dbReference>
<feature type="compositionally biased region" description="Low complexity" evidence="8">
    <location>
        <begin position="247"/>
        <end position="256"/>
    </location>
</feature>
<keyword evidence="6" id="KW-0040">ANK repeat</keyword>
<dbReference type="InterPro" id="IPR051348">
    <property type="entry name" value="U-box_ubiquitin_ligases"/>
</dbReference>
<evidence type="ECO:0000256" key="7">
    <source>
        <dbReference type="PROSITE-ProRule" id="PRU10141"/>
    </source>
</evidence>
<dbReference type="Gene3D" id="3.30.200.20">
    <property type="entry name" value="Phosphorylase Kinase, domain 1"/>
    <property type="match status" value="1"/>
</dbReference>
<evidence type="ECO:0000313" key="11">
    <source>
        <dbReference type="EMBL" id="JAC84408.1"/>
    </source>
</evidence>
<dbReference type="InterPro" id="IPR013083">
    <property type="entry name" value="Znf_RING/FYVE/PHD"/>
</dbReference>
<dbReference type="PROSITE" id="PS50088">
    <property type="entry name" value="ANK_REPEAT"/>
    <property type="match status" value="3"/>
</dbReference>
<keyword evidence="3" id="KW-0418">Kinase</keyword>
<dbReference type="PROSITE" id="PS00108">
    <property type="entry name" value="PROTEIN_KINASE_ST"/>
    <property type="match status" value="1"/>
</dbReference>
<dbReference type="AlphaFoldDB" id="A0A061SJC4"/>
<name>A0A061SJC4_9CHLO</name>
<dbReference type="SMART" id="SM00504">
    <property type="entry name" value="Ubox"/>
    <property type="match status" value="1"/>
</dbReference>
<dbReference type="PROSITE" id="PS50011">
    <property type="entry name" value="PROTEIN_KINASE_DOM"/>
    <property type="match status" value="1"/>
</dbReference>
<feature type="compositionally biased region" description="Basic and acidic residues" evidence="8">
    <location>
        <begin position="266"/>
        <end position="289"/>
    </location>
</feature>
<dbReference type="PROSITE" id="PS50297">
    <property type="entry name" value="ANK_REP_REGION"/>
    <property type="match status" value="3"/>
</dbReference>
<feature type="repeat" description="ANK" evidence="6">
    <location>
        <begin position="139"/>
        <end position="171"/>
    </location>
</feature>
<dbReference type="SUPFAM" id="SSF57850">
    <property type="entry name" value="RING/U-box"/>
    <property type="match status" value="1"/>
</dbReference>
<evidence type="ECO:0000259" key="10">
    <source>
        <dbReference type="PROSITE" id="PS51698"/>
    </source>
</evidence>
<dbReference type="Pfam" id="PF13637">
    <property type="entry name" value="Ank_4"/>
    <property type="match status" value="1"/>
</dbReference>
<evidence type="ECO:0000256" key="8">
    <source>
        <dbReference type="SAM" id="MobiDB-lite"/>
    </source>
</evidence>
<dbReference type="Pfam" id="PF04564">
    <property type="entry name" value="U-box"/>
    <property type="match status" value="1"/>
</dbReference>
<dbReference type="Gene3D" id="3.30.40.10">
    <property type="entry name" value="Zinc/RING finger domain, C3HC4 (zinc finger)"/>
    <property type="match status" value="1"/>
</dbReference>
<reference evidence="11" key="1">
    <citation type="submission" date="2014-05" db="EMBL/GenBank/DDBJ databases">
        <title>The transcriptome of the halophilic microalga Tetraselmis sp. GSL018 isolated from the Great Salt Lake, Utah.</title>
        <authorList>
            <person name="Jinkerson R.E."/>
            <person name="D'Adamo S."/>
            <person name="Posewitz M.C."/>
        </authorList>
    </citation>
    <scope>NUCLEOTIDE SEQUENCE</scope>
    <source>
        <strain evidence="11">GSL018</strain>
    </source>
</reference>
<dbReference type="InterPro" id="IPR008271">
    <property type="entry name" value="Ser/Thr_kinase_AS"/>
</dbReference>
<feature type="repeat" description="ANK" evidence="6">
    <location>
        <begin position="172"/>
        <end position="204"/>
    </location>
</feature>
<proteinExistence type="predicted"/>
<dbReference type="Gene3D" id="1.25.40.20">
    <property type="entry name" value="Ankyrin repeat-containing domain"/>
    <property type="match status" value="2"/>
</dbReference>
<feature type="repeat" description="ANK" evidence="6">
    <location>
        <begin position="73"/>
        <end position="105"/>
    </location>
</feature>
<dbReference type="CDD" id="cd16655">
    <property type="entry name" value="RING-Ubox_WDSUB1-like"/>
    <property type="match status" value="1"/>
</dbReference>
<dbReference type="SUPFAM" id="SSF48403">
    <property type="entry name" value="Ankyrin repeat"/>
    <property type="match status" value="1"/>
</dbReference>
<feature type="domain" description="U-box" evidence="10">
    <location>
        <begin position="819"/>
        <end position="893"/>
    </location>
</feature>
<organism evidence="11">
    <name type="scientific">Tetraselmis sp. GSL018</name>
    <dbReference type="NCBI Taxonomy" id="582737"/>
    <lineage>
        <taxon>Eukaryota</taxon>
        <taxon>Viridiplantae</taxon>
        <taxon>Chlorophyta</taxon>
        <taxon>core chlorophytes</taxon>
        <taxon>Chlorodendrophyceae</taxon>
        <taxon>Chlorodendrales</taxon>
        <taxon>Chlorodendraceae</taxon>
        <taxon>Tetraselmis</taxon>
    </lineage>
</organism>
<keyword evidence="4" id="KW-0833">Ubl conjugation pathway</keyword>
<feature type="compositionally biased region" description="Low complexity" evidence="8">
    <location>
        <begin position="411"/>
        <end position="433"/>
    </location>
</feature>
<keyword evidence="1" id="KW-0808">Transferase</keyword>
<dbReference type="InterPro" id="IPR017441">
    <property type="entry name" value="Protein_kinase_ATP_BS"/>
</dbReference>
<dbReference type="InterPro" id="IPR003613">
    <property type="entry name" value="Ubox_domain"/>
</dbReference>
<feature type="region of interest" description="Disordered" evidence="8">
    <location>
        <begin position="245"/>
        <end position="458"/>
    </location>
</feature>
<gene>
    <name evidence="11" type="ORF">TSPGSL018_1046</name>
</gene>
<dbReference type="SUPFAM" id="SSF56112">
    <property type="entry name" value="Protein kinase-like (PK-like)"/>
    <property type="match status" value="1"/>
</dbReference>
<dbReference type="GO" id="GO:0016567">
    <property type="term" value="P:protein ubiquitination"/>
    <property type="evidence" value="ECO:0007669"/>
    <property type="project" value="UniProtKB-UniPathway"/>
</dbReference>
<dbReference type="Pfam" id="PF12796">
    <property type="entry name" value="Ank_2"/>
    <property type="match status" value="2"/>
</dbReference>
<protein>
    <submittedName>
        <fullName evidence="11">U-box domain-containing protein 33-like isoform x1</fullName>
    </submittedName>
</protein>
<evidence type="ECO:0000256" key="4">
    <source>
        <dbReference type="ARBA" id="ARBA00022786"/>
    </source>
</evidence>
<dbReference type="InterPro" id="IPR011009">
    <property type="entry name" value="Kinase-like_dom_sf"/>
</dbReference>
<sequence length="897" mass="93887">MGASQSSILEAASVGDVKTLRTLLLSDGLNAHATDGNGWNALHIAVFQGHGEFATELLASKFGEQLLEVVDERGRTPLHLAAAQNHSETAAALLRCGASYLKKDGNGLLPIHRAAFCGAAATLRVLIAHGSRPDIAIEDGMTPLHFAAWKGSLECIKVLLSAGAQVDVRNDKGGTPLHEAAASGNAAAVRALLKGGGRSAADARDERGRRPIDVAAENGHDQAARELRAAEGGILRFLSQKLGALRGPPAAGTPADGDGDGDGGWGEERCPTDWDGRPLRPAAEQRHQEPPQPVGAALGSASAGTESGETAAADAPSDAGGRGPGGCAALDDGGWGGPVPCGDDGWGSPLPSPRRTAESAAVLAAQGRAEDSLRSPTTPAGPPAAPAGCEGTSGEAKGDPGPAAPPHRAARGASPSGDPPAESGAASASSGIAVRKEGFEPSAPPAEELGISPGATGRDDLLESQRQEIEELRAALERAKLGSSGPPAPSAPPMPDLPPIPTCEMFTFQELHEATGGFAPSNRLGAGGFGEVFRGVLRSHTRVAVKRLTANSMQGPEALWREVGVLSRVRHPHLVLLLGACPEHGCIVYELMEGGSLQDALSPAGSGREPLEWQDRVRIAAEMATALLVLHQAQPQPILHRDFKPANVLLDAHLTAKLADVGLARIAPELGPGRSHVVDTTPVGTFDYIDPEYLHTGRFAPASDTYSLGVALLQLLTGRPPRGSDGRTLHDAVRTLCASRMVHDAVDPSSVRKTRWPLEDARAFAELALQCCAYNRRDRPPLIEVVGLLRDLAARAHREASECARRQHGELGGQMGQRVTPAMFLCPITREVMEDPVVAADGFTYERVAIQAWLERGRDRSPMSNARLPHRELTPNHTLRSAIREWLEGGSGRLSEA</sequence>
<keyword evidence="5 7" id="KW-0067">ATP-binding</keyword>
<dbReference type="InterPro" id="IPR000719">
    <property type="entry name" value="Prot_kinase_dom"/>
</dbReference>
<dbReference type="PROSITE" id="PS00107">
    <property type="entry name" value="PROTEIN_KINASE_ATP"/>
    <property type="match status" value="1"/>
</dbReference>
<dbReference type="InterPro" id="IPR036770">
    <property type="entry name" value="Ankyrin_rpt-contain_sf"/>
</dbReference>
<dbReference type="GO" id="GO:0005524">
    <property type="term" value="F:ATP binding"/>
    <property type="evidence" value="ECO:0007669"/>
    <property type="project" value="UniProtKB-UniRule"/>
</dbReference>
<dbReference type="EMBL" id="GBEZ01000481">
    <property type="protein sequence ID" value="JAC84408.1"/>
    <property type="molecule type" value="Transcribed_RNA"/>
</dbReference>
<evidence type="ECO:0000256" key="2">
    <source>
        <dbReference type="ARBA" id="ARBA00022741"/>
    </source>
</evidence>
<evidence type="ECO:0000256" key="6">
    <source>
        <dbReference type="PROSITE-ProRule" id="PRU00023"/>
    </source>
</evidence>
<evidence type="ECO:0000259" key="9">
    <source>
        <dbReference type="PROSITE" id="PS50011"/>
    </source>
</evidence>
<dbReference type="PROSITE" id="PS51698">
    <property type="entry name" value="U_BOX"/>
    <property type="match status" value="1"/>
</dbReference>
<feature type="binding site" evidence="7">
    <location>
        <position position="546"/>
    </location>
    <ligand>
        <name>ATP</name>
        <dbReference type="ChEBI" id="CHEBI:30616"/>
    </ligand>
</feature>
<dbReference type="InterPro" id="IPR002110">
    <property type="entry name" value="Ankyrin_rpt"/>
</dbReference>
<keyword evidence="2 7" id="KW-0547">Nucleotide-binding</keyword>
<dbReference type="Gene3D" id="1.10.510.10">
    <property type="entry name" value="Transferase(Phosphotransferase) domain 1"/>
    <property type="match status" value="1"/>
</dbReference>
<dbReference type="PRINTS" id="PR01415">
    <property type="entry name" value="ANKYRIN"/>
</dbReference>
<dbReference type="PANTHER" id="PTHR45647">
    <property type="entry name" value="OS02G0152300 PROTEIN"/>
    <property type="match status" value="1"/>
</dbReference>
<evidence type="ECO:0000256" key="3">
    <source>
        <dbReference type="ARBA" id="ARBA00022777"/>
    </source>
</evidence>
<feature type="domain" description="Protein kinase" evidence="9">
    <location>
        <begin position="518"/>
        <end position="793"/>
    </location>
</feature>
<dbReference type="UniPathway" id="UPA00143"/>
<evidence type="ECO:0000256" key="1">
    <source>
        <dbReference type="ARBA" id="ARBA00022679"/>
    </source>
</evidence>
<dbReference type="Pfam" id="PF00069">
    <property type="entry name" value="Pkinase"/>
    <property type="match status" value="1"/>
</dbReference>
<dbReference type="SMART" id="SM00248">
    <property type="entry name" value="ANK"/>
    <property type="match status" value="7"/>
</dbReference>
<accession>A0A061SJC4</accession>
<dbReference type="PANTHER" id="PTHR45647:SF139">
    <property type="entry name" value="OS02G0152300 PROTEIN"/>
    <property type="match status" value="1"/>
</dbReference>
<dbReference type="GO" id="GO:0004842">
    <property type="term" value="F:ubiquitin-protein transferase activity"/>
    <property type="evidence" value="ECO:0007669"/>
    <property type="project" value="InterPro"/>
</dbReference>
<evidence type="ECO:0000256" key="5">
    <source>
        <dbReference type="ARBA" id="ARBA00022840"/>
    </source>
</evidence>